<evidence type="ECO:0000256" key="4">
    <source>
        <dbReference type="ARBA" id="ARBA00022737"/>
    </source>
</evidence>
<dbReference type="PANTHER" id="PTHR43378:SF2">
    <property type="entry name" value="UDP-3-O-ACYLGLUCOSAMINE N-ACYLTRANSFERASE 1, MITOCHONDRIAL-RELATED"/>
    <property type="match status" value="1"/>
</dbReference>
<dbReference type="InterPro" id="IPR007691">
    <property type="entry name" value="LpxD"/>
</dbReference>
<gene>
    <name evidence="7" type="primary">lpxD</name>
    <name evidence="9" type="ORF">OD816_000322</name>
</gene>
<dbReference type="Proteomes" id="UP001144110">
    <property type="component" value="Unassembled WGS sequence"/>
</dbReference>
<accession>A0AAE3NZ46</accession>
<protein>
    <recommendedName>
        <fullName evidence="7">UDP-3-O-acylglucosamine N-acyltransferase</fullName>
        <ecNumber evidence="7">2.3.1.191</ecNumber>
    </recommendedName>
</protein>
<organism evidence="9 10">
    <name type="scientific">Candidatus Thermodesulfobacterium syntrophicum</name>
    <dbReference type="NCBI Taxonomy" id="3060442"/>
    <lineage>
        <taxon>Bacteria</taxon>
        <taxon>Pseudomonadati</taxon>
        <taxon>Thermodesulfobacteriota</taxon>
        <taxon>Thermodesulfobacteria</taxon>
        <taxon>Thermodesulfobacteriales</taxon>
        <taxon>Thermodesulfobacteriaceae</taxon>
        <taxon>Thermodesulfobacterium</taxon>
    </lineage>
</organism>
<dbReference type="InterPro" id="IPR020573">
    <property type="entry name" value="UDP_GlcNAc_AcTrfase_non-rep"/>
</dbReference>
<dbReference type="HAMAP" id="MF_00523">
    <property type="entry name" value="LpxD"/>
    <property type="match status" value="1"/>
</dbReference>
<feature type="active site" description="Proton acceptor" evidence="7">
    <location>
        <position position="243"/>
    </location>
</feature>
<evidence type="ECO:0000256" key="6">
    <source>
        <dbReference type="ARBA" id="ARBA00023315"/>
    </source>
</evidence>
<dbReference type="Gene3D" id="3.40.1390.10">
    <property type="entry name" value="MurE/MurF, N-terminal domain"/>
    <property type="match status" value="1"/>
</dbReference>
<dbReference type="NCBIfam" id="NF002060">
    <property type="entry name" value="PRK00892.1"/>
    <property type="match status" value="1"/>
</dbReference>
<evidence type="ECO:0000256" key="2">
    <source>
        <dbReference type="ARBA" id="ARBA00022556"/>
    </source>
</evidence>
<dbReference type="Pfam" id="PF00132">
    <property type="entry name" value="Hexapep"/>
    <property type="match status" value="2"/>
</dbReference>
<dbReference type="SUPFAM" id="SSF51161">
    <property type="entry name" value="Trimeric LpxA-like enzymes"/>
    <property type="match status" value="1"/>
</dbReference>
<keyword evidence="2 7" id="KW-0441">Lipid A biosynthesis</keyword>
<name>A0AAE3NZ46_9BACT</name>
<dbReference type="InterPro" id="IPR011004">
    <property type="entry name" value="Trimer_LpxA-like_sf"/>
</dbReference>
<dbReference type="InterPro" id="IPR001451">
    <property type="entry name" value="Hexapep"/>
</dbReference>
<comment type="pathway">
    <text evidence="7">Bacterial outer membrane biogenesis; LPS lipid A biosynthesis.</text>
</comment>
<reference evidence="9" key="1">
    <citation type="submission" date="2022-11" db="EMBL/GenBank/DDBJ databases">
        <title>Candidatus Alkanophaga archaea from heated hydrothermal vent sediment oxidize petroleum alkanes.</title>
        <authorList>
            <person name="Zehnle H."/>
            <person name="Laso-Perez R."/>
            <person name="Lipp J."/>
            <person name="Teske A."/>
            <person name="Wegener G."/>
        </authorList>
    </citation>
    <scope>NUCLEOTIDE SEQUENCE</scope>
    <source>
        <strain evidence="9">MCA70</strain>
    </source>
</reference>
<comment type="catalytic activity">
    <reaction evidence="7">
        <text>a UDP-3-O-[(3R)-3-hydroxyacyl]-alpha-D-glucosamine + a (3R)-hydroxyacyl-[ACP] = a UDP-2-N,3-O-bis[(3R)-3-hydroxyacyl]-alpha-D-glucosamine + holo-[ACP] + H(+)</text>
        <dbReference type="Rhea" id="RHEA:53836"/>
        <dbReference type="Rhea" id="RHEA-COMP:9685"/>
        <dbReference type="Rhea" id="RHEA-COMP:9945"/>
        <dbReference type="ChEBI" id="CHEBI:15378"/>
        <dbReference type="ChEBI" id="CHEBI:64479"/>
        <dbReference type="ChEBI" id="CHEBI:78827"/>
        <dbReference type="ChEBI" id="CHEBI:137740"/>
        <dbReference type="ChEBI" id="CHEBI:137748"/>
        <dbReference type="EC" id="2.3.1.191"/>
    </reaction>
</comment>
<dbReference type="GO" id="GO:0009245">
    <property type="term" value="P:lipid A biosynthetic process"/>
    <property type="evidence" value="ECO:0007669"/>
    <property type="project" value="UniProtKB-UniRule"/>
</dbReference>
<evidence type="ECO:0000259" key="8">
    <source>
        <dbReference type="Pfam" id="PF04613"/>
    </source>
</evidence>
<dbReference type="NCBIfam" id="TIGR01853">
    <property type="entry name" value="lipid_A_lpxD"/>
    <property type="match status" value="1"/>
</dbReference>
<dbReference type="EC" id="2.3.1.191" evidence="7"/>
<dbReference type="GO" id="GO:0016410">
    <property type="term" value="F:N-acyltransferase activity"/>
    <property type="evidence" value="ECO:0007669"/>
    <property type="project" value="InterPro"/>
</dbReference>
<dbReference type="CDD" id="cd03352">
    <property type="entry name" value="LbH_LpxD"/>
    <property type="match status" value="1"/>
</dbReference>
<evidence type="ECO:0000256" key="3">
    <source>
        <dbReference type="ARBA" id="ARBA00022679"/>
    </source>
</evidence>
<dbReference type="AlphaFoldDB" id="A0AAE3NZ46"/>
<evidence type="ECO:0000256" key="7">
    <source>
        <dbReference type="HAMAP-Rule" id="MF_00523"/>
    </source>
</evidence>
<keyword evidence="4 7" id="KW-0677">Repeat</keyword>
<keyword evidence="1 7" id="KW-0444">Lipid biosynthesis</keyword>
<keyword evidence="6 7" id="KW-0012">Acyltransferase</keyword>
<proteinExistence type="inferred from homology"/>
<dbReference type="GO" id="GO:0103118">
    <property type="term" value="F:UDP-3-O-[(3R)-3-hydroxyacyl]-glucosamine N-acyltransferase activity"/>
    <property type="evidence" value="ECO:0007669"/>
    <property type="project" value="UniProtKB-EC"/>
</dbReference>
<evidence type="ECO:0000256" key="1">
    <source>
        <dbReference type="ARBA" id="ARBA00022516"/>
    </source>
</evidence>
<dbReference type="Gene3D" id="2.160.10.10">
    <property type="entry name" value="Hexapeptide repeat proteins"/>
    <property type="match status" value="1"/>
</dbReference>
<dbReference type="PANTHER" id="PTHR43378">
    <property type="entry name" value="UDP-3-O-ACYLGLUCOSAMINE N-ACYLTRANSFERASE"/>
    <property type="match status" value="1"/>
</dbReference>
<dbReference type="EMBL" id="JAPHEG010000001">
    <property type="protein sequence ID" value="MDF2953077.1"/>
    <property type="molecule type" value="Genomic_DNA"/>
</dbReference>
<keyword evidence="5 7" id="KW-0443">Lipid metabolism</keyword>
<comment type="caution">
    <text evidence="9">The sequence shown here is derived from an EMBL/GenBank/DDBJ whole genome shotgun (WGS) entry which is preliminary data.</text>
</comment>
<feature type="domain" description="UDP-3-O-[3-hydroxymyristoyl] glucosamine N-acyltransferase non-repeat region" evidence="8">
    <location>
        <begin position="21"/>
        <end position="88"/>
    </location>
</feature>
<evidence type="ECO:0000313" key="9">
    <source>
        <dbReference type="EMBL" id="MDF2953077.1"/>
    </source>
</evidence>
<evidence type="ECO:0000256" key="5">
    <source>
        <dbReference type="ARBA" id="ARBA00023098"/>
    </source>
</evidence>
<dbReference type="Pfam" id="PF04613">
    <property type="entry name" value="LpxD"/>
    <property type="match status" value="1"/>
</dbReference>
<evidence type="ECO:0000313" key="10">
    <source>
        <dbReference type="Proteomes" id="UP001144110"/>
    </source>
</evidence>
<keyword evidence="3 7" id="KW-0808">Transferase</keyword>
<comment type="subunit">
    <text evidence="7">Homotrimer.</text>
</comment>
<comment type="function">
    <text evidence="7">Catalyzes the N-acylation of UDP-3-O-acylglucosamine using 3-hydroxyacyl-ACP as the acyl donor. Is involved in the biosynthesis of lipid A, a phosphorylated glycolipid that anchors the lipopolysaccharide to the outer membrane of the cell.</text>
</comment>
<dbReference type="GO" id="GO:0016020">
    <property type="term" value="C:membrane"/>
    <property type="evidence" value="ECO:0007669"/>
    <property type="project" value="GOC"/>
</dbReference>
<comment type="similarity">
    <text evidence="7">Belongs to the transferase hexapeptide repeat family. LpxD subfamily.</text>
</comment>
<sequence>MKKIKVSELAKRLDGNFIGEDFEVEGINAISLANEKELIFVDSLKRVAEAQNSKAKAVLCPEGFSQYFVDKSAIEVKDVRVAFAKITEIFKKEIEPRWGISSQAIVEEEVSIEEPCSIYPWVYIQKGAKIGKNVVVYPGTFIGAYSEIGENTIIYSNVVIYPYTKIGKNCIIHGGVVIGADGFGFAQEPTEDGYRNIKIYHFGSVEIGDEVEIGANTTIDRSVFGKTIIGEGTKIDNLVQIGHNVRVGKQNILVSHTAIGGSAILEDYVMLAGQVGVAPYSRIGKGAKVAAKSGVSGKISPGEEVAGIPAIKASIWRRAVVIFAKLPDLYREIKRLLAKKD</sequence>